<dbReference type="EnsemblMetazoa" id="PPA01613.1">
    <property type="protein sequence ID" value="PPA01613.1"/>
    <property type="gene ID" value="WBGene00091167"/>
</dbReference>
<keyword evidence="2" id="KW-1185">Reference proteome</keyword>
<gene>
    <name evidence="1" type="primary">WBGene00091167</name>
</gene>
<organism evidence="1 2">
    <name type="scientific">Pristionchus pacificus</name>
    <name type="common">Parasitic nematode worm</name>
    <dbReference type="NCBI Taxonomy" id="54126"/>
    <lineage>
        <taxon>Eukaryota</taxon>
        <taxon>Metazoa</taxon>
        <taxon>Ecdysozoa</taxon>
        <taxon>Nematoda</taxon>
        <taxon>Chromadorea</taxon>
        <taxon>Rhabditida</taxon>
        <taxon>Rhabditina</taxon>
        <taxon>Diplogasteromorpha</taxon>
        <taxon>Diplogasteroidea</taxon>
        <taxon>Neodiplogasteridae</taxon>
        <taxon>Pristionchus</taxon>
    </lineage>
</organism>
<dbReference type="Proteomes" id="UP000005239">
    <property type="component" value="Unassembled WGS sequence"/>
</dbReference>
<accession>A0A8R1Y323</accession>
<name>A0A2A6BHP9_PRIPA</name>
<dbReference type="AlphaFoldDB" id="A0A2A6BHP9"/>
<accession>A0A2A6BHP9</accession>
<sequence>MQNMTLWSGYPTQLNENFHMVMVTITPLVTPIRIFLIIMCILLSLLVLRCAWVVFMEVVDGFRTYCMPRSVVVEPPPFDLEAAAHFVAPPFLDTADCSPLCQEGACCEEQCPGDRAVRVKNPSLNFACTVAAGGACCSREECGYENPCWREKQNCPNERNCSSKETKRIRHRSRRRWGWRLEGLSDLDLPSRTAAWLDYPENEGFGLAATYRSVVGLPGERRIWTCRHVPQRGWTTRRTKDLDLPSRTAAWLDYPENEGFGLAAT</sequence>
<evidence type="ECO:0000313" key="1">
    <source>
        <dbReference type="EnsemblMetazoa" id="PPA01613.1"/>
    </source>
</evidence>
<evidence type="ECO:0000313" key="2">
    <source>
        <dbReference type="Proteomes" id="UP000005239"/>
    </source>
</evidence>
<dbReference type="InterPro" id="IPR017896">
    <property type="entry name" value="4Fe4S_Fe-S-bd"/>
</dbReference>
<reference evidence="2" key="1">
    <citation type="journal article" date="2008" name="Nat. Genet.">
        <title>The Pristionchus pacificus genome provides a unique perspective on nematode lifestyle and parasitism.</title>
        <authorList>
            <person name="Dieterich C."/>
            <person name="Clifton S.W."/>
            <person name="Schuster L.N."/>
            <person name="Chinwalla A."/>
            <person name="Delehaunty K."/>
            <person name="Dinkelacker I."/>
            <person name="Fulton L."/>
            <person name="Fulton R."/>
            <person name="Godfrey J."/>
            <person name="Minx P."/>
            <person name="Mitreva M."/>
            <person name="Roeseler W."/>
            <person name="Tian H."/>
            <person name="Witte H."/>
            <person name="Yang S.P."/>
            <person name="Wilson R.K."/>
            <person name="Sommer R.J."/>
        </authorList>
    </citation>
    <scope>NUCLEOTIDE SEQUENCE [LARGE SCALE GENOMIC DNA]</scope>
    <source>
        <strain evidence="2">PS312</strain>
    </source>
</reference>
<proteinExistence type="predicted"/>
<protein>
    <submittedName>
        <fullName evidence="1">4Fe-4S ferredoxin-type domain-containing protein</fullName>
    </submittedName>
</protein>
<dbReference type="PROSITE" id="PS51379">
    <property type="entry name" value="4FE4S_FER_2"/>
    <property type="match status" value="1"/>
</dbReference>
<reference evidence="1" key="2">
    <citation type="submission" date="2022-06" db="UniProtKB">
        <authorList>
            <consortium name="EnsemblMetazoa"/>
        </authorList>
    </citation>
    <scope>IDENTIFICATION</scope>
    <source>
        <strain evidence="1">PS312</strain>
    </source>
</reference>